<evidence type="ECO:0000313" key="3">
    <source>
        <dbReference type="Proteomes" id="UP001501207"/>
    </source>
</evidence>
<evidence type="ECO:0000313" key="2">
    <source>
        <dbReference type="EMBL" id="GAA4314357.1"/>
    </source>
</evidence>
<evidence type="ECO:0000259" key="1">
    <source>
        <dbReference type="Pfam" id="PF15631"/>
    </source>
</evidence>
<dbReference type="Pfam" id="PF15631">
    <property type="entry name" value="Imm-NTF2-2"/>
    <property type="match status" value="1"/>
</dbReference>
<proteinExistence type="predicted"/>
<protein>
    <recommendedName>
        <fullName evidence="1">NTF2 fold domain-containing protein</fullName>
    </recommendedName>
</protein>
<organism evidence="2 3">
    <name type="scientific">Compostibacter hankyongensis</name>
    <dbReference type="NCBI Taxonomy" id="1007089"/>
    <lineage>
        <taxon>Bacteria</taxon>
        <taxon>Pseudomonadati</taxon>
        <taxon>Bacteroidota</taxon>
        <taxon>Chitinophagia</taxon>
        <taxon>Chitinophagales</taxon>
        <taxon>Chitinophagaceae</taxon>
        <taxon>Compostibacter</taxon>
    </lineage>
</organism>
<keyword evidence="3" id="KW-1185">Reference proteome</keyword>
<reference evidence="3" key="1">
    <citation type="journal article" date="2019" name="Int. J. Syst. Evol. Microbiol.">
        <title>The Global Catalogue of Microorganisms (GCM) 10K type strain sequencing project: providing services to taxonomists for standard genome sequencing and annotation.</title>
        <authorList>
            <consortium name="The Broad Institute Genomics Platform"/>
            <consortium name="The Broad Institute Genome Sequencing Center for Infectious Disease"/>
            <person name="Wu L."/>
            <person name="Ma J."/>
        </authorList>
    </citation>
    <scope>NUCLEOTIDE SEQUENCE [LARGE SCALE GENOMIC DNA]</scope>
    <source>
        <strain evidence="3">JCM 17664</strain>
    </source>
</reference>
<sequence>MAKNLIPFINIALLTFGAGNLNCTHHSAKQRQMQYSTTKDALERDEVLKIAKEIAEKKYGNIIKKEMPLKARLIRDSIWVIEGTLKKGADGGTVYIELRKGDHELLKITHYK</sequence>
<dbReference type="Proteomes" id="UP001501207">
    <property type="component" value="Unassembled WGS sequence"/>
</dbReference>
<dbReference type="InterPro" id="IPR028921">
    <property type="entry name" value="NTF2_fold_dom"/>
</dbReference>
<dbReference type="EMBL" id="BAABFN010000006">
    <property type="protein sequence ID" value="GAA4314357.1"/>
    <property type="molecule type" value="Genomic_DNA"/>
</dbReference>
<feature type="domain" description="NTF2 fold" evidence="1">
    <location>
        <begin position="49"/>
        <end position="112"/>
    </location>
</feature>
<gene>
    <name evidence="2" type="ORF">GCM10023143_25170</name>
</gene>
<comment type="caution">
    <text evidence="2">The sequence shown here is derived from an EMBL/GenBank/DDBJ whole genome shotgun (WGS) entry which is preliminary data.</text>
</comment>
<name>A0ABP8FZP9_9BACT</name>
<accession>A0ABP8FZP9</accession>
<dbReference type="RefSeq" id="WP_344979845.1">
    <property type="nucleotide sequence ID" value="NZ_BAABFN010000006.1"/>
</dbReference>